<comment type="caution">
    <text evidence="8">The sequence shown here is derived from an EMBL/GenBank/DDBJ whole genome shotgun (WGS) entry which is preliminary data.</text>
</comment>
<evidence type="ECO:0000256" key="5">
    <source>
        <dbReference type="ARBA" id="ARBA00022989"/>
    </source>
</evidence>
<dbReference type="RefSeq" id="WP_390195221.1">
    <property type="nucleotide sequence ID" value="NZ_JBHMEP010000007.1"/>
</dbReference>
<keyword evidence="9" id="KW-1185">Reference proteome</keyword>
<organism evidence="8 9">
    <name type="scientific">Vibrio olivae</name>
    <dbReference type="NCBI Taxonomy" id="1243002"/>
    <lineage>
        <taxon>Bacteria</taxon>
        <taxon>Pseudomonadati</taxon>
        <taxon>Pseudomonadota</taxon>
        <taxon>Gammaproteobacteria</taxon>
        <taxon>Vibrionales</taxon>
        <taxon>Vibrionaceae</taxon>
        <taxon>Vibrio</taxon>
    </lineage>
</organism>
<evidence type="ECO:0000256" key="6">
    <source>
        <dbReference type="ARBA" id="ARBA00023136"/>
    </source>
</evidence>
<evidence type="ECO:0000313" key="8">
    <source>
        <dbReference type="EMBL" id="MFB9136766.1"/>
    </source>
</evidence>
<feature type="transmembrane region" description="Helical" evidence="7">
    <location>
        <begin position="118"/>
        <end position="140"/>
    </location>
</feature>
<evidence type="ECO:0000256" key="3">
    <source>
        <dbReference type="ARBA" id="ARBA00022475"/>
    </source>
</evidence>
<dbReference type="PIRSF" id="PIRSF006324">
    <property type="entry name" value="LeuE"/>
    <property type="match status" value="1"/>
</dbReference>
<feature type="transmembrane region" description="Helical" evidence="7">
    <location>
        <begin position="37"/>
        <end position="62"/>
    </location>
</feature>
<keyword evidence="4 7" id="KW-0812">Transmembrane</keyword>
<keyword evidence="6 7" id="KW-0472">Membrane</keyword>
<feature type="transmembrane region" description="Helical" evidence="7">
    <location>
        <begin position="68"/>
        <end position="85"/>
    </location>
</feature>
<dbReference type="PANTHER" id="PTHR30086:SF14">
    <property type="entry name" value="HOMOSERINE_HOMOSERINE LACTONE EFFLUX PROTEIN"/>
    <property type="match status" value="1"/>
</dbReference>
<feature type="transmembrane region" description="Helical" evidence="7">
    <location>
        <begin position="152"/>
        <end position="171"/>
    </location>
</feature>
<dbReference type="Pfam" id="PF01810">
    <property type="entry name" value="LysE"/>
    <property type="match status" value="1"/>
</dbReference>
<evidence type="ECO:0000313" key="9">
    <source>
        <dbReference type="Proteomes" id="UP001589645"/>
    </source>
</evidence>
<sequence length="208" mass="22207">MEYGVYVLVCLAAVVAPGPAVLLAVKNALTEGMKGALVGIVGNISAMLLLAMLSASGLSALLLASDTLFQGVKFVGGAYLIYLGFSSLKRAQKPEHGLVETPNTAKVHTQFRRLYTQAFVVGVSNPKAIAFYTALFPQFIDVSQPLGPQLSVLATTFALCSCTVLAGYALLARHFRHYLLRPKISQRFHQITGGLFIGFGSSLLLTSR</sequence>
<evidence type="ECO:0000256" key="2">
    <source>
        <dbReference type="ARBA" id="ARBA00007928"/>
    </source>
</evidence>
<keyword evidence="5 7" id="KW-1133">Transmembrane helix</keyword>
<name>A0ABV5HR80_9VIBR</name>
<protein>
    <submittedName>
        <fullName evidence="8">LysE family translocator</fullName>
    </submittedName>
</protein>
<comment type="similarity">
    <text evidence="2">Belongs to the Rht family.</text>
</comment>
<evidence type="ECO:0000256" key="4">
    <source>
        <dbReference type="ARBA" id="ARBA00022692"/>
    </source>
</evidence>
<evidence type="ECO:0000256" key="7">
    <source>
        <dbReference type="SAM" id="Phobius"/>
    </source>
</evidence>
<dbReference type="EMBL" id="JBHMEP010000007">
    <property type="protein sequence ID" value="MFB9136766.1"/>
    <property type="molecule type" value="Genomic_DNA"/>
</dbReference>
<gene>
    <name evidence="8" type="ORF">ACFFUV_17500</name>
</gene>
<dbReference type="InterPro" id="IPR001123">
    <property type="entry name" value="LeuE-type"/>
</dbReference>
<accession>A0ABV5HR80</accession>
<evidence type="ECO:0000256" key="1">
    <source>
        <dbReference type="ARBA" id="ARBA00004651"/>
    </source>
</evidence>
<proteinExistence type="inferred from homology"/>
<reference evidence="8 9" key="1">
    <citation type="submission" date="2024-09" db="EMBL/GenBank/DDBJ databases">
        <authorList>
            <person name="Sun Q."/>
            <person name="Mori K."/>
        </authorList>
    </citation>
    <scope>NUCLEOTIDE SEQUENCE [LARGE SCALE GENOMIC DNA]</scope>
    <source>
        <strain evidence="8 9">CECT 8064</strain>
    </source>
</reference>
<keyword evidence="3" id="KW-1003">Cell membrane</keyword>
<comment type="subcellular location">
    <subcellularLocation>
        <location evidence="1">Cell membrane</location>
        <topology evidence="1">Multi-pass membrane protein</topology>
    </subcellularLocation>
</comment>
<feature type="transmembrane region" description="Helical" evidence="7">
    <location>
        <begin position="6"/>
        <end position="25"/>
    </location>
</feature>
<dbReference type="PANTHER" id="PTHR30086">
    <property type="entry name" value="ARGININE EXPORTER PROTEIN ARGO"/>
    <property type="match status" value="1"/>
</dbReference>
<dbReference type="Proteomes" id="UP001589645">
    <property type="component" value="Unassembled WGS sequence"/>
</dbReference>